<keyword evidence="1" id="KW-0472">Membrane</keyword>
<organism evidence="3 4">
    <name type="scientific">Niastella caeni</name>
    <dbReference type="NCBI Taxonomy" id="2569763"/>
    <lineage>
        <taxon>Bacteria</taxon>
        <taxon>Pseudomonadati</taxon>
        <taxon>Bacteroidota</taxon>
        <taxon>Chitinophagia</taxon>
        <taxon>Chitinophagales</taxon>
        <taxon>Chitinophagaceae</taxon>
        <taxon>Niastella</taxon>
    </lineage>
</organism>
<evidence type="ECO:0000256" key="1">
    <source>
        <dbReference type="SAM" id="Phobius"/>
    </source>
</evidence>
<name>A0A4S8I294_9BACT</name>
<dbReference type="EMBL" id="STFF01000002">
    <property type="protein sequence ID" value="THU39942.1"/>
    <property type="molecule type" value="Genomic_DNA"/>
</dbReference>
<gene>
    <name evidence="3" type="ORF">FAM09_08600</name>
</gene>
<feature type="transmembrane region" description="Helical" evidence="1">
    <location>
        <begin position="56"/>
        <end position="78"/>
    </location>
</feature>
<feature type="transmembrane region" description="Helical" evidence="1">
    <location>
        <begin position="84"/>
        <end position="103"/>
    </location>
</feature>
<dbReference type="Pfam" id="PF19762">
    <property type="entry name" value="DUF6249"/>
    <property type="match status" value="1"/>
</dbReference>
<reference evidence="3 4" key="1">
    <citation type="submission" date="2019-04" db="EMBL/GenBank/DDBJ databases">
        <title>Niastella caeni sp. nov., isolated from activated sludge.</title>
        <authorList>
            <person name="Sheng M."/>
        </authorList>
    </citation>
    <scope>NUCLEOTIDE SEQUENCE [LARGE SCALE GENOMIC DNA]</scope>
    <source>
        <strain evidence="3 4">HX-2-15</strain>
    </source>
</reference>
<comment type="caution">
    <text evidence="3">The sequence shown here is derived from an EMBL/GenBank/DDBJ whole genome shotgun (WGS) entry which is preliminary data.</text>
</comment>
<sequence>MPGTEMLVAIIIPLAFFALIFGIVYLQKRENLAMLEKGLNPKEKVNRPAPYANLKWGLLLFGAGVGLALSYLITQYVLHDYENPALWFAFIAMGGGAGLIASYRVEKKELLDRYPNPLAP</sequence>
<dbReference type="OrthoDB" id="678489at2"/>
<accession>A0A4S8I294</accession>
<proteinExistence type="predicted"/>
<protein>
    <recommendedName>
        <fullName evidence="2">DUF6249 domain-containing protein</fullName>
    </recommendedName>
</protein>
<evidence type="ECO:0000313" key="4">
    <source>
        <dbReference type="Proteomes" id="UP000306918"/>
    </source>
</evidence>
<feature type="domain" description="DUF6249" evidence="2">
    <location>
        <begin position="8"/>
        <end position="107"/>
    </location>
</feature>
<dbReference type="InterPro" id="IPR046216">
    <property type="entry name" value="DUF6249"/>
</dbReference>
<keyword evidence="4" id="KW-1185">Reference proteome</keyword>
<dbReference type="RefSeq" id="WP_136576698.1">
    <property type="nucleotide sequence ID" value="NZ_STFF01000002.1"/>
</dbReference>
<dbReference type="AlphaFoldDB" id="A0A4S8I294"/>
<feature type="transmembrane region" description="Helical" evidence="1">
    <location>
        <begin position="6"/>
        <end position="26"/>
    </location>
</feature>
<evidence type="ECO:0000259" key="2">
    <source>
        <dbReference type="Pfam" id="PF19762"/>
    </source>
</evidence>
<evidence type="ECO:0000313" key="3">
    <source>
        <dbReference type="EMBL" id="THU39942.1"/>
    </source>
</evidence>
<keyword evidence="1" id="KW-1133">Transmembrane helix</keyword>
<dbReference type="Proteomes" id="UP000306918">
    <property type="component" value="Unassembled WGS sequence"/>
</dbReference>
<keyword evidence="1" id="KW-0812">Transmembrane</keyword>